<dbReference type="GO" id="GO:0003723">
    <property type="term" value="F:RNA binding"/>
    <property type="evidence" value="ECO:0007669"/>
    <property type="project" value="InterPro"/>
</dbReference>
<feature type="region of interest" description="Disordered" evidence="1">
    <location>
        <begin position="103"/>
        <end position="159"/>
    </location>
</feature>
<reference evidence="3" key="1">
    <citation type="submission" date="2017-10" db="EMBL/GenBank/DDBJ databases">
        <title>Rapid genome shrinkage in a self-fertile nematode reveals novel sperm competition proteins.</title>
        <authorList>
            <person name="Yin D."/>
            <person name="Schwarz E.M."/>
            <person name="Thomas C.G."/>
            <person name="Felde R.L."/>
            <person name="Korf I.F."/>
            <person name="Cutter A.D."/>
            <person name="Schartner C.M."/>
            <person name="Ralston E.J."/>
            <person name="Meyer B.J."/>
            <person name="Haag E.S."/>
        </authorList>
    </citation>
    <scope>NUCLEOTIDE SEQUENCE [LARGE SCALE GENOMIC DNA]</scope>
    <source>
        <strain evidence="3">JU1422</strain>
    </source>
</reference>
<organism evidence="2 3">
    <name type="scientific">Caenorhabditis nigoni</name>
    <dbReference type="NCBI Taxonomy" id="1611254"/>
    <lineage>
        <taxon>Eukaryota</taxon>
        <taxon>Metazoa</taxon>
        <taxon>Ecdysozoa</taxon>
        <taxon>Nematoda</taxon>
        <taxon>Chromadorea</taxon>
        <taxon>Rhabditida</taxon>
        <taxon>Rhabditina</taxon>
        <taxon>Rhabditomorpha</taxon>
        <taxon>Rhabditoidea</taxon>
        <taxon>Rhabditidae</taxon>
        <taxon>Peloderinae</taxon>
        <taxon>Caenorhabditis</taxon>
    </lineage>
</organism>
<dbReference type="Gene3D" id="3.30.70.660">
    <property type="entry name" value="Pseudouridine synthase I, catalytic domain, C-terminal subdomain"/>
    <property type="match status" value="1"/>
</dbReference>
<evidence type="ECO:0000313" key="2">
    <source>
        <dbReference type="EMBL" id="PIC13479.1"/>
    </source>
</evidence>
<feature type="compositionally biased region" description="Low complexity" evidence="1">
    <location>
        <begin position="108"/>
        <end position="141"/>
    </location>
</feature>
<dbReference type="InterPro" id="IPR020095">
    <property type="entry name" value="PsdUridine_synth_TruA_C"/>
</dbReference>
<dbReference type="AlphaFoldDB" id="A0A2G5SF01"/>
<sequence length="159" mass="17300">MDIPMAPGLGLLLERTHYDSYDKKHSKDHEPLTDWGEIIEKEVERTKFELITKDMLETELLSQGMLKWLADLVHHDFSSNPEAEEPEKKTFVTMAAACANKALKEQEATSSEAPEASEVAEGAPEVASAPEAAAPELAAAPEEPKAQIEEEKVAAAGSS</sequence>
<feature type="compositionally biased region" description="Basic and acidic residues" evidence="1">
    <location>
        <begin position="142"/>
        <end position="153"/>
    </location>
</feature>
<accession>A0A2G5SF01</accession>
<dbReference type="Proteomes" id="UP000230233">
    <property type="component" value="Unassembled WGS sequence"/>
</dbReference>
<dbReference type="EMBL" id="PDUG01000013">
    <property type="protein sequence ID" value="PIC13479.1"/>
    <property type="molecule type" value="Genomic_DNA"/>
</dbReference>
<evidence type="ECO:0000256" key="1">
    <source>
        <dbReference type="SAM" id="MobiDB-lite"/>
    </source>
</evidence>
<dbReference type="OrthoDB" id="10256309at2759"/>
<name>A0A2G5SF01_9PELO</name>
<gene>
    <name evidence="2" type="primary">Cni-pus-1</name>
    <name evidence="2" type="ORF">B9Z55_027838</name>
</gene>
<evidence type="ECO:0000313" key="3">
    <source>
        <dbReference type="Proteomes" id="UP000230233"/>
    </source>
</evidence>
<keyword evidence="3" id="KW-1185">Reference proteome</keyword>
<evidence type="ECO:0008006" key="4">
    <source>
        <dbReference type="Google" id="ProtNLM"/>
    </source>
</evidence>
<proteinExistence type="predicted"/>
<dbReference type="GO" id="GO:0009982">
    <property type="term" value="F:pseudouridine synthase activity"/>
    <property type="evidence" value="ECO:0007669"/>
    <property type="project" value="InterPro"/>
</dbReference>
<protein>
    <recommendedName>
        <fullName evidence="4">tRNA pseudouridine synthase</fullName>
    </recommendedName>
</protein>
<comment type="caution">
    <text evidence="2">The sequence shown here is derived from an EMBL/GenBank/DDBJ whole genome shotgun (WGS) entry which is preliminary data.</text>
</comment>